<evidence type="ECO:0000313" key="2">
    <source>
        <dbReference type="EMBL" id="MBO0441616.1"/>
    </source>
</evidence>
<accession>A0ABS3H253</accession>
<dbReference type="Proteomes" id="UP000664632">
    <property type="component" value="Unassembled WGS sequence"/>
</dbReference>
<dbReference type="RefSeq" id="WP_207113587.1">
    <property type="nucleotide sequence ID" value="NZ_JAFLWD010000042.1"/>
</dbReference>
<evidence type="ECO:0000256" key="1">
    <source>
        <dbReference type="SAM" id="SignalP"/>
    </source>
</evidence>
<feature type="signal peptide" evidence="1">
    <location>
        <begin position="1"/>
        <end position="26"/>
    </location>
</feature>
<proteinExistence type="predicted"/>
<name>A0ABS3H253_9ENTE</name>
<keyword evidence="1" id="KW-0732">Signal</keyword>
<feature type="chain" id="PRO_5046385373" description="WxL domain-containing protein" evidence="1">
    <location>
        <begin position="27"/>
        <end position="166"/>
    </location>
</feature>
<comment type="caution">
    <text evidence="2">The sequence shown here is derived from an EMBL/GenBank/DDBJ whole genome shotgun (WGS) entry which is preliminary data.</text>
</comment>
<organism evidence="2 3">
    <name type="scientific">Candidatus Enterococcus ikei</name>
    <dbReference type="NCBI Taxonomy" id="2815326"/>
    <lineage>
        <taxon>Bacteria</taxon>
        <taxon>Bacillati</taxon>
        <taxon>Bacillota</taxon>
        <taxon>Bacilli</taxon>
        <taxon>Lactobacillales</taxon>
        <taxon>Enterococcaceae</taxon>
        <taxon>Enterococcus</taxon>
    </lineage>
</organism>
<evidence type="ECO:0008006" key="4">
    <source>
        <dbReference type="Google" id="ProtNLM"/>
    </source>
</evidence>
<sequence length="166" mass="17493">MKRVIISGLVTGMLLGAVQVAMPAQADVLEGETVAKTTVEGGELLISATDEINFGTLKLDNTASKTIKKPGEITVTDYRGNYVGWDVTIAKATVATWDDAMTIDISSVTNAVNTASQPFASQAKAESYALVQDKSFEATLNVPNSVKAATYNTTLTWTLTSGPEGN</sequence>
<reference evidence="2 3" key="1">
    <citation type="submission" date="2021-03" db="EMBL/GenBank/DDBJ databases">
        <title>Enterococcal diversity collection.</title>
        <authorList>
            <person name="Gilmore M.S."/>
            <person name="Schwartzman J."/>
            <person name="Van Tyne D."/>
            <person name="Martin M."/>
            <person name="Earl A.M."/>
            <person name="Manson A.L."/>
            <person name="Straub T."/>
            <person name="Salamzade R."/>
            <person name="Saavedra J."/>
            <person name="Lebreton F."/>
            <person name="Prichula J."/>
            <person name="Schaufler K."/>
            <person name="Gaca A."/>
            <person name="Sgardioli B."/>
            <person name="Wagenaar J."/>
            <person name="Strong T."/>
        </authorList>
    </citation>
    <scope>NUCLEOTIDE SEQUENCE [LARGE SCALE GENOMIC DNA]</scope>
    <source>
        <strain evidence="2 3">DIV0869a</strain>
    </source>
</reference>
<keyword evidence="3" id="KW-1185">Reference proteome</keyword>
<protein>
    <recommendedName>
        <fullName evidence="4">WxL domain-containing protein</fullName>
    </recommendedName>
</protein>
<dbReference type="EMBL" id="JAFLWD010000042">
    <property type="protein sequence ID" value="MBO0441616.1"/>
    <property type="molecule type" value="Genomic_DNA"/>
</dbReference>
<evidence type="ECO:0000313" key="3">
    <source>
        <dbReference type="Proteomes" id="UP000664632"/>
    </source>
</evidence>
<gene>
    <name evidence="2" type="ORF">JZO69_14710</name>
</gene>